<gene>
    <name evidence="12" type="ORF">ATL31_0408</name>
</gene>
<keyword evidence="4 10" id="KW-1003">Cell membrane</keyword>
<dbReference type="RefSeq" id="WP_101394304.1">
    <property type="nucleotide sequence ID" value="NZ_PJNE01000001.1"/>
</dbReference>
<evidence type="ECO:0000256" key="8">
    <source>
        <dbReference type="ARBA" id="ARBA00023136"/>
    </source>
</evidence>
<keyword evidence="7 11" id="KW-1133">Transmembrane helix</keyword>
<dbReference type="InterPro" id="IPR021050">
    <property type="entry name" value="Cyt_c_oxidase_su4_actinobac"/>
</dbReference>
<evidence type="ECO:0000256" key="6">
    <source>
        <dbReference type="ARBA" id="ARBA00022967"/>
    </source>
</evidence>
<reference evidence="12 13" key="1">
    <citation type="submission" date="2017-12" db="EMBL/GenBank/DDBJ databases">
        <title>Sequencing the genomes of 1000 Actinobacteria strains.</title>
        <authorList>
            <person name="Klenk H.-P."/>
        </authorList>
    </citation>
    <scope>NUCLEOTIDE SEQUENCE [LARGE SCALE GENOMIC DNA]</scope>
    <source>
        <strain evidence="12 13">DSM 12806</strain>
    </source>
</reference>
<comment type="subunit">
    <text evidence="10">Associates with subunits I, II and III to form cytochrome c oxidase.</text>
</comment>
<evidence type="ECO:0000256" key="4">
    <source>
        <dbReference type="ARBA" id="ARBA00022475"/>
    </source>
</evidence>
<sequence length="137" mass="15219">MRAMERIGILIGVFAFTVAAIYWAWTHSTVLGTEWVGVVGLILAGLLGFMIAWYLWMTRRKLDRDPSDDPLGDIDEIQGDYGFFSPHSWQPLFLGASAAIIFLGLAAGWWLVMIGVLLAGPAIVGWTFEYWKGPKAL</sequence>
<dbReference type="GO" id="GO:0005886">
    <property type="term" value="C:plasma membrane"/>
    <property type="evidence" value="ECO:0007669"/>
    <property type="project" value="UniProtKB-SubCell"/>
</dbReference>
<organism evidence="12 13">
    <name type="scientific">Phycicoccus duodecadis</name>
    <dbReference type="NCBI Taxonomy" id="173053"/>
    <lineage>
        <taxon>Bacteria</taxon>
        <taxon>Bacillati</taxon>
        <taxon>Actinomycetota</taxon>
        <taxon>Actinomycetes</taxon>
        <taxon>Micrococcales</taxon>
        <taxon>Intrasporangiaceae</taxon>
        <taxon>Phycicoccus</taxon>
    </lineage>
</organism>
<protein>
    <recommendedName>
        <fullName evidence="10">Cytochrome c oxidase polypeptide 4</fullName>
        <ecNumber evidence="10">7.1.1.9</ecNumber>
    </recommendedName>
    <alternativeName>
        <fullName evidence="10">Cytochrome aa3 subunit 4</fullName>
    </alternativeName>
    <alternativeName>
        <fullName evidence="10">Cytochrome c oxidase polypeptide IV</fullName>
    </alternativeName>
</protein>
<feature type="transmembrane region" description="Helical" evidence="11">
    <location>
        <begin position="92"/>
        <end position="124"/>
    </location>
</feature>
<evidence type="ECO:0000256" key="1">
    <source>
        <dbReference type="ARBA" id="ARBA00002536"/>
    </source>
</evidence>
<dbReference type="GO" id="GO:0004129">
    <property type="term" value="F:cytochrome-c oxidase activity"/>
    <property type="evidence" value="ECO:0007669"/>
    <property type="project" value="UniProtKB-EC"/>
</dbReference>
<feature type="transmembrane region" description="Helical" evidence="11">
    <location>
        <begin position="37"/>
        <end position="56"/>
    </location>
</feature>
<evidence type="ECO:0000256" key="10">
    <source>
        <dbReference type="PIRNR" id="PIRNR017385"/>
    </source>
</evidence>
<dbReference type="EC" id="7.1.1.9" evidence="10"/>
<evidence type="ECO:0000256" key="9">
    <source>
        <dbReference type="ARBA" id="ARBA00047816"/>
    </source>
</evidence>
<keyword evidence="8 10" id="KW-0472">Membrane</keyword>
<evidence type="ECO:0000313" key="12">
    <source>
        <dbReference type="EMBL" id="PKW25611.1"/>
    </source>
</evidence>
<keyword evidence="5 11" id="KW-0812">Transmembrane</keyword>
<evidence type="ECO:0000313" key="13">
    <source>
        <dbReference type="Proteomes" id="UP000233781"/>
    </source>
</evidence>
<dbReference type="GO" id="GO:0022900">
    <property type="term" value="P:electron transport chain"/>
    <property type="evidence" value="ECO:0007669"/>
    <property type="project" value="InterPro"/>
</dbReference>
<dbReference type="Pfam" id="PF12270">
    <property type="entry name" value="Cyt_c_ox_IV"/>
    <property type="match status" value="1"/>
</dbReference>
<evidence type="ECO:0000256" key="5">
    <source>
        <dbReference type="ARBA" id="ARBA00022692"/>
    </source>
</evidence>
<comment type="similarity">
    <text evidence="3 10">Belongs to the cytochrome c oxidase bacterial subunit CtaF family.</text>
</comment>
<comment type="caution">
    <text evidence="12">The sequence shown here is derived from an EMBL/GenBank/DDBJ whole genome shotgun (WGS) entry which is preliminary data.</text>
</comment>
<dbReference type="Proteomes" id="UP000233781">
    <property type="component" value="Unassembled WGS sequence"/>
</dbReference>
<dbReference type="AlphaFoldDB" id="A0A2N3YFI7"/>
<dbReference type="OrthoDB" id="5244617at2"/>
<keyword evidence="6 10" id="KW-1278">Translocase</keyword>
<evidence type="ECO:0000256" key="11">
    <source>
        <dbReference type="SAM" id="Phobius"/>
    </source>
</evidence>
<dbReference type="PIRSF" id="PIRSF017385">
    <property type="entry name" value="CtaF"/>
    <property type="match status" value="1"/>
</dbReference>
<keyword evidence="13" id="KW-1185">Reference proteome</keyword>
<name>A0A2N3YFI7_9MICO</name>
<comment type="subcellular location">
    <subcellularLocation>
        <location evidence="2">Cell membrane</location>
        <topology evidence="2">Multi-pass membrane protein</topology>
    </subcellularLocation>
</comment>
<feature type="transmembrane region" description="Helical" evidence="11">
    <location>
        <begin position="7"/>
        <end position="25"/>
    </location>
</feature>
<evidence type="ECO:0000256" key="2">
    <source>
        <dbReference type="ARBA" id="ARBA00004651"/>
    </source>
</evidence>
<evidence type="ECO:0000256" key="7">
    <source>
        <dbReference type="ARBA" id="ARBA00022989"/>
    </source>
</evidence>
<evidence type="ECO:0000256" key="3">
    <source>
        <dbReference type="ARBA" id="ARBA00006870"/>
    </source>
</evidence>
<comment type="catalytic activity">
    <reaction evidence="9 10">
        <text>4 Fe(II)-[cytochrome c] + O2 + 8 H(+)(in) = 4 Fe(III)-[cytochrome c] + 2 H2O + 4 H(+)(out)</text>
        <dbReference type="Rhea" id="RHEA:11436"/>
        <dbReference type="Rhea" id="RHEA-COMP:10350"/>
        <dbReference type="Rhea" id="RHEA-COMP:14399"/>
        <dbReference type="ChEBI" id="CHEBI:15377"/>
        <dbReference type="ChEBI" id="CHEBI:15378"/>
        <dbReference type="ChEBI" id="CHEBI:15379"/>
        <dbReference type="ChEBI" id="CHEBI:29033"/>
        <dbReference type="ChEBI" id="CHEBI:29034"/>
        <dbReference type="EC" id="7.1.1.9"/>
    </reaction>
</comment>
<accession>A0A2N3YFI7</accession>
<dbReference type="EMBL" id="PJNE01000001">
    <property type="protein sequence ID" value="PKW25611.1"/>
    <property type="molecule type" value="Genomic_DNA"/>
</dbReference>
<comment type="function">
    <text evidence="1 10">Part of cytochrome c oxidase, its function is unknown.</text>
</comment>
<proteinExistence type="inferred from homology"/>